<proteinExistence type="inferred from homology"/>
<evidence type="ECO:0000256" key="4">
    <source>
        <dbReference type="ARBA" id="ARBA00022692"/>
    </source>
</evidence>
<comment type="similarity">
    <text evidence="2">Belongs to the DoxX family.</text>
</comment>
<accession>A0ABV8X1N5</accession>
<organism evidence="8 9">
    <name type="scientific">Chungangia koreensis</name>
    <dbReference type="NCBI Taxonomy" id="752657"/>
    <lineage>
        <taxon>Bacteria</taxon>
        <taxon>Bacillati</taxon>
        <taxon>Bacillota</taxon>
        <taxon>Bacilli</taxon>
        <taxon>Lactobacillales</taxon>
        <taxon>Chungangia</taxon>
    </lineage>
</organism>
<dbReference type="PANTHER" id="PTHR33452">
    <property type="entry name" value="OXIDOREDUCTASE CATD-RELATED"/>
    <property type="match status" value="1"/>
</dbReference>
<dbReference type="PANTHER" id="PTHR33452:SF1">
    <property type="entry name" value="INNER MEMBRANE PROTEIN YPHA-RELATED"/>
    <property type="match status" value="1"/>
</dbReference>
<evidence type="ECO:0000256" key="3">
    <source>
        <dbReference type="ARBA" id="ARBA00022475"/>
    </source>
</evidence>
<keyword evidence="4 7" id="KW-0812">Transmembrane</keyword>
<evidence type="ECO:0000256" key="5">
    <source>
        <dbReference type="ARBA" id="ARBA00022989"/>
    </source>
</evidence>
<comment type="subcellular location">
    <subcellularLocation>
        <location evidence="1">Cell membrane</location>
        <topology evidence="1">Multi-pass membrane protein</topology>
    </subcellularLocation>
</comment>
<evidence type="ECO:0000313" key="8">
    <source>
        <dbReference type="EMBL" id="MFC4409024.1"/>
    </source>
</evidence>
<dbReference type="Pfam" id="PF07681">
    <property type="entry name" value="DoxX"/>
    <property type="match status" value="1"/>
</dbReference>
<dbReference type="InterPro" id="IPR051907">
    <property type="entry name" value="DoxX-like_oxidoreductase"/>
</dbReference>
<evidence type="ECO:0000256" key="6">
    <source>
        <dbReference type="ARBA" id="ARBA00023136"/>
    </source>
</evidence>
<keyword evidence="6 7" id="KW-0472">Membrane</keyword>
<sequence>MKNTQEVGTLLLRLFLGLTFFMHGFDKIQGGVGNFAAGFPAMGLPSFTGYMVTFIELVGGIALILGIGTRLFSILIASVMVGAILFVKLPEGFIGGYEFNIALFVSAAHLTLNGSSLFSLDTKIVQLLPELSRNRTEQPIE</sequence>
<dbReference type="InterPro" id="IPR032808">
    <property type="entry name" value="DoxX"/>
</dbReference>
<dbReference type="Proteomes" id="UP001595817">
    <property type="component" value="Unassembled WGS sequence"/>
</dbReference>
<protein>
    <submittedName>
        <fullName evidence="8">DoxX family protein</fullName>
    </submittedName>
</protein>
<keyword evidence="9" id="KW-1185">Reference proteome</keyword>
<evidence type="ECO:0000313" key="9">
    <source>
        <dbReference type="Proteomes" id="UP001595817"/>
    </source>
</evidence>
<name>A0ABV8X1N5_9LACT</name>
<feature type="transmembrane region" description="Helical" evidence="7">
    <location>
        <begin position="7"/>
        <end position="25"/>
    </location>
</feature>
<comment type="caution">
    <text evidence="8">The sequence shown here is derived from an EMBL/GenBank/DDBJ whole genome shotgun (WGS) entry which is preliminary data.</text>
</comment>
<evidence type="ECO:0000256" key="1">
    <source>
        <dbReference type="ARBA" id="ARBA00004651"/>
    </source>
</evidence>
<evidence type="ECO:0000256" key="7">
    <source>
        <dbReference type="SAM" id="Phobius"/>
    </source>
</evidence>
<keyword evidence="5 7" id="KW-1133">Transmembrane helix</keyword>
<keyword evidence="3" id="KW-1003">Cell membrane</keyword>
<evidence type="ECO:0000256" key="2">
    <source>
        <dbReference type="ARBA" id="ARBA00006679"/>
    </source>
</evidence>
<reference evidence="9" key="1">
    <citation type="journal article" date="2019" name="Int. J. Syst. Evol. Microbiol.">
        <title>The Global Catalogue of Microorganisms (GCM) 10K type strain sequencing project: providing services to taxonomists for standard genome sequencing and annotation.</title>
        <authorList>
            <consortium name="The Broad Institute Genomics Platform"/>
            <consortium name="The Broad Institute Genome Sequencing Center for Infectious Disease"/>
            <person name="Wu L."/>
            <person name="Ma J."/>
        </authorList>
    </citation>
    <scope>NUCLEOTIDE SEQUENCE [LARGE SCALE GENOMIC DNA]</scope>
    <source>
        <strain evidence="9">CCUG 59778</strain>
    </source>
</reference>
<dbReference type="EMBL" id="JBHSEC010000001">
    <property type="protein sequence ID" value="MFC4409024.1"/>
    <property type="molecule type" value="Genomic_DNA"/>
</dbReference>
<dbReference type="RefSeq" id="WP_378151341.1">
    <property type="nucleotide sequence ID" value="NZ_JBHSEC010000001.1"/>
</dbReference>
<feature type="transmembrane region" description="Helical" evidence="7">
    <location>
        <begin position="45"/>
        <end position="64"/>
    </location>
</feature>
<feature type="transmembrane region" description="Helical" evidence="7">
    <location>
        <begin position="71"/>
        <end position="89"/>
    </location>
</feature>
<gene>
    <name evidence="8" type="ORF">ACFOZY_01100</name>
</gene>